<reference evidence="2" key="3">
    <citation type="submission" date="2016-03" db="UniProtKB">
        <authorList>
            <consortium name="EnsemblProtists"/>
        </authorList>
    </citation>
    <scope>IDENTIFICATION</scope>
</reference>
<dbReference type="EnsemblProtists" id="EKX45195">
    <property type="protein sequence ID" value="EKX45195"/>
    <property type="gene ID" value="GUITHDRAFT_139120"/>
</dbReference>
<dbReference type="RefSeq" id="XP_005832175.1">
    <property type="nucleotide sequence ID" value="XM_005832118.1"/>
</dbReference>
<sequence length="422" mass="47759">MCIARLQGTQGAEQKLAIDNTWLRAAVPNLHGGYAHAVAAEIGEIFLPDHEADEVLKKELQEALSAEDYQRAASIKKASLHELGTSSSIKVSRKVWNVTEEIKTAASQSDSVKFASFIAEKASMTWQALVEGSIKSWQSRIYLATEFVYHCLKHASSLGDNKVYHIIGHVKGKACPIQAKIIYYSMVQDPRRKYNLAPRFFFSSLSFPHILASMTTNISDSDVVVQLSGASNSVWALGKHSGMLHTLNAMTEDWKAWSDSLPLLRRMSEVTDDANDMSVSWLPWTDTEWFDKLLVKAHNLLAAGKIDKTQYIRAIEKVVLSGRFFRSHAKFERSIEEKWMEAFVEVLNDEVALKFVTILILEWSLMSEGFNVNVNWEEMSLLINITDPLQVDVPPLHEFMRADEKLSSRLKISEENLRLYPH</sequence>
<reference evidence="1 3" key="1">
    <citation type="journal article" date="2012" name="Nature">
        <title>Algal genomes reveal evolutionary mosaicism and the fate of nucleomorphs.</title>
        <authorList>
            <consortium name="DOE Joint Genome Institute"/>
            <person name="Curtis B.A."/>
            <person name="Tanifuji G."/>
            <person name="Burki F."/>
            <person name="Gruber A."/>
            <person name="Irimia M."/>
            <person name="Maruyama S."/>
            <person name="Arias M.C."/>
            <person name="Ball S.G."/>
            <person name="Gile G.H."/>
            <person name="Hirakawa Y."/>
            <person name="Hopkins J.F."/>
            <person name="Kuo A."/>
            <person name="Rensing S.A."/>
            <person name="Schmutz J."/>
            <person name="Symeonidi A."/>
            <person name="Elias M."/>
            <person name="Eveleigh R.J."/>
            <person name="Herman E.K."/>
            <person name="Klute M.J."/>
            <person name="Nakayama T."/>
            <person name="Obornik M."/>
            <person name="Reyes-Prieto A."/>
            <person name="Armbrust E.V."/>
            <person name="Aves S.J."/>
            <person name="Beiko R.G."/>
            <person name="Coutinho P."/>
            <person name="Dacks J.B."/>
            <person name="Durnford D.G."/>
            <person name="Fast N.M."/>
            <person name="Green B.R."/>
            <person name="Grisdale C.J."/>
            <person name="Hempel F."/>
            <person name="Henrissat B."/>
            <person name="Hoppner M.P."/>
            <person name="Ishida K."/>
            <person name="Kim E."/>
            <person name="Koreny L."/>
            <person name="Kroth P.G."/>
            <person name="Liu Y."/>
            <person name="Malik S.B."/>
            <person name="Maier U.G."/>
            <person name="McRose D."/>
            <person name="Mock T."/>
            <person name="Neilson J.A."/>
            <person name="Onodera N.T."/>
            <person name="Poole A.M."/>
            <person name="Pritham E.J."/>
            <person name="Richards T.A."/>
            <person name="Rocap G."/>
            <person name="Roy S.W."/>
            <person name="Sarai C."/>
            <person name="Schaack S."/>
            <person name="Shirato S."/>
            <person name="Slamovits C.H."/>
            <person name="Spencer D.F."/>
            <person name="Suzuki S."/>
            <person name="Worden A.Z."/>
            <person name="Zauner S."/>
            <person name="Barry K."/>
            <person name="Bell C."/>
            <person name="Bharti A.K."/>
            <person name="Crow J.A."/>
            <person name="Grimwood J."/>
            <person name="Kramer R."/>
            <person name="Lindquist E."/>
            <person name="Lucas S."/>
            <person name="Salamov A."/>
            <person name="McFadden G.I."/>
            <person name="Lane C.E."/>
            <person name="Keeling P.J."/>
            <person name="Gray M.W."/>
            <person name="Grigoriev I.V."/>
            <person name="Archibald J.M."/>
        </authorList>
    </citation>
    <scope>NUCLEOTIDE SEQUENCE</scope>
    <source>
        <strain evidence="1 3">CCMP2712</strain>
    </source>
</reference>
<reference evidence="3" key="2">
    <citation type="submission" date="2012-11" db="EMBL/GenBank/DDBJ databases">
        <authorList>
            <person name="Kuo A."/>
            <person name="Curtis B.A."/>
            <person name="Tanifuji G."/>
            <person name="Burki F."/>
            <person name="Gruber A."/>
            <person name="Irimia M."/>
            <person name="Maruyama S."/>
            <person name="Arias M.C."/>
            <person name="Ball S.G."/>
            <person name="Gile G.H."/>
            <person name="Hirakawa Y."/>
            <person name="Hopkins J.F."/>
            <person name="Rensing S.A."/>
            <person name="Schmutz J."/>
            <person name="Symeonidi A."/>
            <person name="Elias M."/>
            <person name="Eveleigh R.J."/>
            <person name="Herman E.K."/>
            <person name="Klute M.J."/>
            <person name="Nakayama T."/>
            <person name="Obornik M."/>
            <person name="Reyes-Prieto A."/>
            <person name="Armbrust E.V."/>
            <person name="Aves S.J."/>
            <person name="Beiko R.G."/>
            <person name="Coutinho P."/>
            <person name="Dacks J.B."/>
            <person name="Durnford D.G."/>
            <person name="Fast N.M."/>
            <person name="Green B.R."/>
            <person name="Grisdale C."/>
            <person name="Hempe F."/>
            <person name="Henrissat B."/>
            <person name="Hoppner M.P."/>
            <person name="Ishida K.-I."/>
            <person name="Kim E."/>
            <person name="Koreny L."/>
            <person name="Kroth P.G."/>
            <person name="Liu Y."/>
            <person name="Malik S.-B."/>
            <person name="Maier U.G."/>
            <person name="McRose D."/>
            <person name="Mock T."/>
            <person name="Neilson J.A."/>
            <person name="Onodera N.T."/>
            <person name="Poole A.M."/>
            <person name="Pritham E.J."/>
            <person name="Richards T.A."/>
            <person name="Rocap G."/>
            <person name="Roy S.W."/>
            <person name="Sarai C."/>
            <person name="Schaack S."/>
            <person name="Shirato S."/>
            <person name="Slamovits C.H."/>
            <person name="Spencer D.F."/>
            <person name="Suzuki S."/>
            <person name="Worden A.Z."/>
            <person name="Zauner S."/>
            <person name="Barry K."/>
            <person name="Bell C."/>
            <person name="Bharti A.K."/>
            <person name="Crow J.A."/>
            <person name="Grimwood J."/>
            <person name="Kramer R."/>
            <person name="Lindquist E."/>
            <person name="Lucas S."/>
            <person name="Salamov A."/>
            <person name="McFadden G.I."/>
            <person name="Lane C.E."/>
            <person name="Keeling P.J."/>
            <person name="Gray M.W."/>
            <person name="Grigoriev I.V."/>
            <person name="Archibald J.M."/>
        </authorList>
    </citation>
    <scope>NUCLEOTIDE SEQUENCE</scope>
    <source>
        <strain evidence="3">CCMP2712</strain>
    </source>
</reference>
<dbReference type="HOGENOM" id="CLU_651261_0_0_1"/>
<proteinExistence type="predicted"/>
<accession>L1JAS7</accession>
<protein>
    <submittedName>
        <fullName evidence="1 2">Uncharacterized protein</fullName>
    </submittedName>
</protein>
<dbReference type="AlphaFoldDB" id="L1JAS7"/>
<evidence type="ECO:0000313" key="3">
    <source>
        <dbReference type="Proteomes" id="UP000011087"/>
    </source>
</evidence>
<gene>
    <name evidence="1" type="ORF">GUITHDRAFT_139120</name>
</gene>
<evidence type="ECO:0000313" key="1">
    <source>
        <dbReference type="EMBL" id="EKX45195.1"/>
    </source>
</evidence>
<organism evidence="1">
    <name type="scientific">Guillardia theta (strain CCMP2712)</name>
    <name type="common">Cryptophyte</name>
    <dbReference type="NCBI Taxonomy" id="905079"/>
    <lineage>
        <taxon>Eukaryota</taxon>
        <taxon>Cryptophyceae</taxon>
        <taxon>Pyrenomonadales</taxon>
        <taxon>Geminigeraceae</taxon>
        <taxon>Guillardia</taxon>
    </lineage>
</organism>
<evidence type="ECO:0000313" key="2">
    <source>
        <dbReference type="EnsemblProtists" id="EKX45195"/>
    </source>
</evidence>
<dbReference type="GeneID" id="17301898"/>
<dbReference type="PaxDb" id="55529-EKX45195"/>
<dbReference type="Proteomes" id="UP000011087">
    <property type="component" value="Unassembled WGS sequence"/>
</dbReference>
<keyword evidence="3" id="KW-1185">Reference proteome</keyword>
<name>L1JAS7_GUITC</name>
<dbReference type="KEGG" id="gtt:GUITHDRAFT_139120"/>
<dbReference type="EMBL" id="JH993000">
    <property type="protein sequence ID" value="EKX45195.1"/>
    <property type="molecule type" value="Genomic_DNA"/>
</dbReference>